<proteinExistence type="predicted"/>
<keyword evidence="3" id="KW-1185">Reference proteome</keyword>
<gene>
    <name evidence="2" type="primary">cpaB</name>
    <name evidence="2" type="ORF">HF690_06495</name>
</gene>
<dbReference type="InterPro" id="IPR013974">
    <property type="entry name" value="SAF"/>
</dbReference>
<comment type="caution">
    <text evidence="2">The sequence shown here is derived from an EMBL/GenBank/DDBJ whole genome shotgun (WGS) entry which is preliminary data.</text>
</comment>
<evidence type="ECO:0000259" key="1">
    <source>
        <dbReference type="SMART" id="SM00858"/>
    </source>
</evidence>
<dbReference type="Pfam" id="PF08666">
    <property type="entry name" value="SAF"/>
    <property type="match status" value="1"/>
</dbReference>
<name>A0A846ZKR7_9GAMM</name>
<dbReference type="Proteomes" id="UP000541636">
    <property type="component" value="Unassembled WGS sequence"/>
</dbReference>
<dbReference type="InterPro" id="IPR031571">
    <property type="entry name" value="RcpC_dom"/>
</dbReference>
<sequence>MPKINRNFIFLGVAVLLGVMASVLAVHYVNTQVAKRTHTTPQRTVKVVVPVRDLAKGDMLSASGVAARDVPAEFVPADAITPADYRNYLGQVLRAPLQHGAPIPASAVERLSDHFSNIIAPGKVAYSIQVNSTNSISGLITPGDHIDLMLLTSEDKHDRIRPLLGDVLVLATGRRAKGVRSDGSGDDHYSNLTLELTPVEAQRVGIAKKVGALRVMLRPPNSNEPFHLKLLSKADLLRMQRRARGSGIQFIIGGNG</sequence>
<organism evidence="2 3">
    <name type="scientific">Oleiagrimonas citrea</name>
    <dbReference type="NCBI Taxonomy" id="1665687"/>
    <lineage>
        <taxon>Bacteria</taxon>
        <taxon>Pseudomonadati</taxon>
        <taxon>Pseudomonadota</taxon>
        <taxon>Gammaproteobacteria</taxon>
        <taxon>Lysobacterales</taxon>
        <taxon>Rhodanobacteraceae</taxon>
        <taxon>Oleiagrimonas</taxon>
    </lineage>
</organism>
<dbReference type="NCBIfam" id="TIGR03177">
    <property type="entry name" value="pilus_cpaB"/>
    <property type="match status" value="1"/>
</dbReference>
<reference evidence="2 3" key="1">
    <citation type="journal article" date="2017" name="Int. J. Syst. Evol. Microbiol.">
        <title>Oleiagrimonas citrea sp. nov., a marine bacterium isolated from tidal flat sediment and emended description of the genus Oleiagrimonas Fang et al. 2015 and Oleiagrimonas soli.</title>
        <authorList>
            <person name="Yang S.H."/>
            <person name="Seo H.S."/>
            <person name="Seong C.N."/>
            <person name="Kwon K.K."/>
        </authorList>
    </citation>
    <scope>NUCLEOTIDE SEQUENCE [LARGE SCALE GENOMIC DNA]</scope>
    <source>
        <strain evidence="2 3">MEBiC09124</strain>
    </source>
</reference>
<dbReference type="RefSeq" id="WP_168608868.1">
    <property type="nucleotide sequence ID" value="NZ_JAAZQD010000002.1"/>
</dbReference>
<evidence type="ECO:0000313" key="3">
    <source>
        <dbReference type="Proteomes" id="UP000541636"/>
    </source>
</evidence>
<feature type="domain" description="SAF" evidence="1">
    <location>
        <begin position="45"/>
        <end position="109"/>
    </location>
</feature>
<dbReference type="SMART" id="SM00858">
    <property type="entry name" value="SAF"/>
    <property type="match status" value="1"/>
</dbReference>
<dbReference type="CDD" id="cd11614">
    <property type="entry name" value="SAF_CpaB_FlgA_like"/>
    <property type="match status" value="1"/>
</dbReference>
<dbReference type="InterPro" id="IPR017592">
    <property type="entry name" value="Pilus_assmbl_Flp-typ_CpaB"/>
</dbReference>
<evidence type="ECO:0000313" key="2">
    <source>
        <dbReference type="EMBL" id="NKZ38606.1"/>
    </source>
</evidence>
<dbReference type="AlphaFoldDB" id="A0A846ZKR7"/>
<dbReference type="EMBL" id="JAAZQD010000002">
    <property type="protein sequence ID" value="NKZ38606.1"/>
    <property type="molecule type" value="Genomic_DNA"/>
</dbReference>
<dbReference type="Pfam" id="PF16976">
    <property type="entry name" value="RcpC"/>
    <property type="match status" value="1"/>
</dbReference>
<protein>
    <submittedName>
        <fullName evidence="2">Flp pilus assembly protein CpaB</fullName>
    </submittedName>
</protein>
<accession>A0A846ZKR7</accession>